<sequence>MFRRYFKFWREALDFHSGAYRLDFFWIHVVNDLILVIIGFVTLTVSNSFWLVLKVDAAVLIVLFIPSLSLFIRRLRDTGFSINQVIFVLLSPSLLWIAIEISIELRSAILVLLVLLIYFGWLVFLVSRRSAYWTPLLSRIEKIYYGIGFAIMVSLSIGLQLPAGSVFRQDVKKALVHAVFKQQKVEKNTVRTTESDTSNSAELSSSTERIPSSSSSVSSKIPDKSVVDVPDDSATKAYRQLPVDVIGDSDFGHFQVKGNWQQDASSLQWLQQTQQVMILTSTQGQGWGVDFSSFSFQKVVGQSQLTLSNFPTINVLRIDGTYESPNSAKVKNMAYLEWHMSDGHIRVIYVIAPSQALLNLIVATIGETYQSQ</sequence>
<protein>
    <submittedName>
        <fullName evidence="3">Transporter</fullName>
    </submittedName>
</protein>
<feature type="transmembrane region" description="Helical" evidence="2">
    <location>
        <begin position="24"/>
        <end position="43"/>
    </location>
</feature>
<dbReference type="STRING" id="33968.BMS77_02735"/>
<name>A0A1X0VGB4_LEUPS</name>
<feature type="transmembrane region" description="Helical" evidence="2">
    <location>
        <begin position="49"/>
        <end position="72"/>
    </location>
</feature>
<evidence type="ECO:0000313" key="4">
    <source>
        <dbReference type="Proteomes" id="UP000192288"/>
    </source>
</evidence>
<evidence type="ECO:0000313" key="3">
    <source>
        <dbReference type="EMBL" id="ORI98654.1"/>
    </source>
</evidence>
<dbReference type="AlphaFoldDB" id="A0A1X0VGB4"/>
<feature type="transmembrane region" description="Helical" evidence="2">
    <location>
        <begin position="143"/>
        <end position="163"/>
    </location>
</feature>
<accession>A0A1X0VGB4</accession>
<dbReference type="EMBL" id="MPLS01000002">
    <property type="protein sequence ID" value="ORI98654.1"/>
    <property type="molecule type" value="Genomic_DNA"/>
</dbReference>
<dbReference type="RefSeq" id="WP_080519039.1">
    <property type="nucleotide sequence ID" value="NZ_MPLS01000002.1"/>
</dbReference>
<feature type="transmembrane region" description="Helical" evidence="2">
    <location>
        <begin position="84"/>
        <end position="103"/>
    </location>
</feature>
<gene>
    <name evidence="3" type="ORF">BMR96_01200</name>
</gene>
<reference evidence="3 4" key="1">
    <citation type="journal article" date="2017" name="Front. Microbiol.">
        <title>Genomic Characterization of Dairy Associated Leuconostoc Species and Diversity of Leuconostocs in Undefined Mixed Mesophilic Starter Cultures.</title>
        <authorList>
            <person name="Frantzen C.A."/>
            <person name="Kot W."/>
            <person name="Pedersen T.B."/>
            <person name="Ardo Y.M."/>
            <person name="Broadbent J.R."/>
            <person name="Neve H."/>
            <person name="Hansen L.H."/>
            <person name="Dal Bello F."/>
            <person name="Ostlie H.M."/>
            <person name="Kleppen H.P."/>
            <person name="Vogensen F.K."/>
            <person name="Holo H."/>
        </authorList>
    </citation>
    <scope>NUCLEOTIDE SEQUENCE [LARGE SCALE GENOMIC DNA]</scope>
    <source>
        <strain evidence="3 4">LMGCF08</strain>
    </source>
</reference>
<feature type="region of interest" description="Disordered" evidence="1">
    <location>
        <begin position="190"/>
        <end position="226"/>
    </location>
</feature>
<comment type="caution">
    <text evidence="3">The sequence shown here is derived from an EMBL/GenBank/DDBJ whole genome shotgun (WGS) entry which is preliminary data.</text>
</comment>
<dbReference type="eggNOG" id="COG3152">
    <property type="taxonomic scope" value="Bacteria"/>
</dbReference>
<dbReference type="Proteomes" id="UP000192288">
    <property type="component" value="Unassembled WGS sequence"/>
</dbReference>
<keyword evidence="2" id="KW-0472">Membrane</keyword>
<evidence type="ECO:0000256" key="1">
    <source>
        <dbReference type="SAM" id="MobiDB-lite"/>
    </source>
</evidence>
<feature type="compositionally biased region" description="Low complexity" evidence="1">
    <location>
        <begin position="204"/>
        <end position="220"/>
    </location>
</feature>
<keyword evidence="2" id="KW-1133">Transmembrane helix</keyword>
<proteinExistence type="predicted"/>
<feature type="transmembrane region" description="Helical" evidence="2">
    <location>
        <begin position="109"/>
        <end position="131"/>
    </location>
</feature>
<organism evidence="3 4">
    <name type="scientific">Leuconostoc pseudomesenteroides</name>
    <dbReference type="NCBI Taxonomy" id="33968"/>
    <lineage>
        <taxon>Bacteria</taxon>
        <taxon>Bacillati</taxon>
        <taxon>Bacillota</taxon>
        <taxon>Bacilli</taxon>
        <taxon>Lactobacillales</taxon>
        <taxon>Lactobacillaceae</taxon>
        <taxon>Leuconostoc</taxon>
    </lineage>
</organism>
<feature type="compositionally biased region" description="Polar residues" evidence="1">
    <location>
        <begin position="190"/>
        <end position="203"/>
    </location>
</feature>
<keyword evidence="2" id="KW-0812">Transmembrane</keyword>
<evidence type="ECO:0000256" key="2">
    <source>
        <dbReference type="SAM" id="Phobius"/>
    </source>
</evidence>